<dbReference type="Gene3D" id="3.40.1190.20">
    <property type="match status" value="1"/>
</dbReference>
<evidence type="ECO:0000313" key="7">
    <source>
        <dbReference type="EMBL" id="SHK49117.1"/>
    </source>
</evidence>
<evidence type="ECO:0000256" key="1">
    <source>
        <dbReference type="ARBA" id="ARBA00010688"/>
    </source>
</evidence>
<dbReference type="Proteomes" id="UP000184130">
    <property type="component" value="Unassembled WGS sequence"/>
</dbReference>
<dbReference type="InterPro" id="IPR002173">
    <property type="entry name" value="Carboh/pur_kinase_PfkB_CS"/>
</dbReference>
<dbReference type="GO" id="GO:0005524">
    <property type="term" value="F:ATP binding"/>
    <property type="evidence" value="ECO:0007669"/>
    <property type="project" value="UniProtKB-KW"/>
</dbReference>
<evidence type="ECO:0000259" key="6">
    <source>
        <dbReference type="Pfam" id="PF00294"/>
    </source>
</evidence>
<dbReference type="CDD" id="cd01167">
    <property type="entry name" value="bac_FRK"/>
    <property type="match status" value="1"/>
</dbReference>
<name>A0A1M6SWT1_XYLRU</name>
<dbReference type="RefSeq" id="WP_073205716.1">
    <property type="nucleotide sequence ID" value="NZ_FRBD01000004.1"/>
</dbReference>
<evidence type="ECO:0000256" key="2">
    <source>
        <dbReference type="ARBA" id="ARBA00022679"/>
    </source>
</evidence>
<dbReference type="InterPro" id="IPR050306">
    <property type="entry name" value="PfkB_Carbo_kinase"/>
</dbReference>
<keyword evidence="5" id="KW-0067">ATP-binding</keyword>
<keyword evidence="2" id="KW-0808">Transferase</keyword>
<dbReference type="InterPro" id="IPR029056">
    <property type="entry name" value="Ribokinase-like"/>
</dbReference>
<dbReference type="InterPro" id="IPR011611">
    <property type="entry name" value="PfkB_dom"/>
</dbReference>
<gene>
    <name evidence="7" type="ORF">SAMN05216463_10484</name>
</gene>
<dbReference type="EMBL" id="FRBD01000004">
    <property type="protein sequence ID" value="SHK49117.1"/>
    <property type="molecule type" value="Genomic_DNA"/>
</dbReference>
<dbReference type="Pfam" id="PF00294">
    <property type="entry name" value="PfkB"/>
    <property type="match status" value="1"/>
</dbReference>
<reference evidence="7 8" key="1">
    <citation type="submission" date="2016-11" db="EMBL/GenBank/DDBJ databases">
        <authorList>
            <person name="Jaros S."/>
            <person name="Januszkiewicz K."/>
            <person name="Wedrychowicz H."/>
        </authorList>
    </citation>
    <scope>NUCLEOTIDE SEQUENCE [LARGE SCALE GENOMIC DNA]</scope>
    <source>
        <strain evidence="7 8">KHT3</strain>
    </source>
</reference>
<evidence type="ECO:0000256" key="4">
    <source>
        <dbReference type="ARBA" id="ARBA00022777"/>
    </source>
</evidence>
<proteinExistence type="inferred from homology"/>
<evidence type="ECO:0000313" key="8">
    <source>
        <dbReference type="Proteomes" id="UP000184130"/>
    </source>
</evidence>
<evidence type="ECO:0000256" key="5">
    <source>
        <dbReference type="ARBA" id="ARBA00022840"/>
    </source>
</evidence>
<dbReference type="SUPFAM" id="SSF53613">
    <property type="entry name" value="Ribokinase-like"/>
    <property type="match status" value="1"/>
</dbReference>
<dbReference type="OrthoDB" id="9813569at2"/>
<keyword evidence="3" id="KW-0547">Nucleotide-binding</keyword>
<accession>A0A1M6SWT1</accession>
<dbReference type="GO" id="GO:0016301">
    <property type="term" value="F:kinase activity"/>
    <property type="evidence" value="ECO:0007669"/>
    <property type="project" value="UniProtKB-KW"/>
</dbReference>
<keyword evidence="4 7" id="KW-0418">Kinase</keyword>
<protein>
    <submittedName>
        <fullName evidence="7">Fructokinase</fullName>
    </submittedName>
</protein>
<feature type="domain" description="Carbohydrate kinase PfkB" evidence="6">
    <location>
        <begin position="1"/>
        <end position="262"/>
    </location>
</feature>
<dbReference type="PANTHER" id="PTHR43085:SF1">
    <property type="entry name" value="PSEUDOURIDINE KINASE-RELATED"/>
    <property type="match status" value="1"/>
</dbReference>
<comment type="similarity">
    <text evidence="1">Belongs to the carbohydrate kinase PfkB family.</text>
</comment>
<evidence type="ECO:0000256" key="3">
    <source>
        <dbReference type="ARBA" id="ARBA00022741"/>
    </source>
</evidence>
<sequence length="322" mass="35877">MRKVIGIGETILDIIFRDEQPVGAVPGGSMFNGLISLGRTGLNASFISETGDDRVGKRIISFMEENHVDASNISVYPEAKSPISLAFLNEKNDAEYIFYKDHPHDRLEFVTPDINPDDIVMFGSFYAINPVIRPQMQAFLEYAHQKGAILYYDVNYRASHKNEVVKVTANILENFELADIIRGSSEDFEVLFNKKDADSVYRAQIDFYCKNFIYTQGGEPIEFRAKGGLAKQYAVPDTKTVSTIGAGDNFNAGFVYGLIKYGVTRDMLDEGVAEDVWDAVIGEANQYAANVCASINNSVDLDFAGQKQHELEVALKNMEENN</sequence>
<organism evidence="7 8">
    <name type="scientific">Xylanibacter ruminicola</name>
    <name type="common">Prevotella ruminicola</name>
    <dbReference type="NCBI Taxonomy" id="839"/>
    <lineage>
        <taxon>Bacteria</taxon>
        <taxon>Pseudomonadati</taxon>
        <taxon>Bacteroidota</taxon>
        <taxon>Bacteroidia</taxon>
        <taxon>Bacteroidales</taxon>
        <taxon>Prevotellaceae</taxon>
        <taxon>Xylanibacter</taxon>
    </lineage>
</organism>
<dbReference type="PROSITE" id="PS00584">
    <property type="entry name" value="PFKB_KINASES_2"/>
    <property type="match status" value="1"/>
</dbReference>
<dbReference type="PANTHER" id="PTHR43085">
    <property type="entry name" value="HEXOKINASE FAMILY MEMBER"/>
    <property type="match status" value="1"/>
</dbReference>
<dbReference type="AlphaFoldDB" id="A0A1M6SWT1"/>